<dbReference type="WBParaSite" id="maker-uti_cns_0048135-snap-gene-0.3-mRNA-1">
    <property type="protein sequence ID" value="maker-uti_cns_0048135-snap-gene-0.3-mRNA-1"/>
    <property type="gene ID" value="maker-uti_cns_0048135-snap-gene-0.3"/>
</dbReference>
<dbReference type="InterPro" id="IPR029030">
    <property type="entry name" value="Caspase-like_dom_sf"/>
</dbReference>
<dbReference type="SMART" id="SM00115">
    <property type="entry name" value="CASc"/>
    <property type="match status" value="1"/>
</dbReference>
<dbReference type="PANTHER" id="PTHR24198">
    <property type="entry name" value="ANKYRIN REPEAT AND PROTEIN KINASE DOMAIN-CONTAINING PROTEIN"/>
    <property type="match status" value="1"/>
</dbReference>
<comment type="similarity">
    <text evidence="1">Belongs to the peptidase C14A family.</text>
</comment>
<dbReference type="PROSITE" id="PS50297">
    <property type="entry name" value="ANK_REP_REGION"/>
    <property type="match status" value="2"/>
</dbReference>
<accession>A0A1I8JJC4</accession>
<dbReference type="InterPro" id="IPR036770">
    <property type="entry name" value="Ankyrin_rpt-contain_sf"/>
</dbReference>
<dbReference type="SMART" id="SM00248">
    <property type="entry name" value="ANK"/>
    <property type="match status" value="5"/>
</dbReference>
<dbReference type="OrthoDB" id="6776810at2759"/>
<evidence type="ECO:0000256" key="3">
    <source>
        <dbReference type="ARBA" id="ARBA00023043"/>
    </source>
</evidence>
<dbReference type="InterPro" id="IPR002110">
    <property type="entry name" value="Ankyrin_rpt"/>
</dbReference>
<dbReference type="PANTHER" id="PTHR24198:SF165">
    <property type="entry name" value="ANKYRIN REPEAT-CONTAINING PROTEIN-RELATED"/>
    <property type="match status" value="1"/>
</dbReference>
<protein>
    <submittedName>
        <fullName evidence="5">CASPASE_P20 domain-containing protein</fullName>
    </submittedName>
</protein>
<dbReference type="Pfam" id="PF00656">
    <property type="entry name" value="Peptidase_C14"/>
    <property type="match status" value="1"/>
</dbReference>
<dbReference type="AlphaFoldDB" id="A0A1I8JJC4"/>
<dbReference type="Pfam" id="PF12796">
    <property type="entry name" value="Ank_2"/>
    <property type="match status" value="2"/>
</dbReference>
<dbReference type="Proteomes" id="UP000095280">
    <property type="component" value="Unplaced"/>
</dbReference>
<dbReference type="GO" id="GO:0004197">
    <property type="term" value="F:cysteine-type endopeptidase activity"/>
    <property type="evidence" value="ECO:0007669"/>
    <property type="project" value="InterPro"/>
</dbReference>
<organism evidence="4 5">
    <name type="scientific">Macrostomum lignano</name>
    <dbReference type="NCBI Taxonomy" id="282301"/>
    <lineage>
        <taxon>Eukaryota</taxon>
        <taxon>Metazoa</taxon>
        <taxon>Spiralia</taxon>
        <taxon>Lophotrochozoa</taxon>
        <taxon>Platyhelminthes</taxon>
        <taxon>Rhabditophora</taxon>
        <taxon>Macrostomorpha</taxon>
        <taxon>Macrostomida</taxon>
        <taxon>Macrostomidae</taxon>
        <taxon>Macrostomum</taxon>
    </lineage>
</organism>
<dbReference type="PROSITE" id="PS50088">
    <property type="entry name" value="ANK_REPEAT"/>
    <property type="match status" value="3"/>
</dbReference>
<dbReference type="Gene3D" id="3.40.50.1460">
    <property type="match status" value="1"/>
</dbReference>
<evidence type="ECO:0000313" key="5">
    <source>
        <dbReference type="WBParaSite" id="maker-uti_cns_0048135-snap-gene-0.3-mRNA-1"/>
    </source>
</evidence>
<name>A0A1I8JJC4_9PLAT</name>
<dbReference type="InterPro" id="IPR011600">
    <property type="entry name" value="Pept_C14_caspase"/>
</dbReference>
<keyword evidence="4" id="KW-1185">Reference proteome</keyword>
<proteinExistence type="inferred from homology"/>
<sequence>MPLRQFSADEVDDFYLAAGRGDIDAMLRQLDTGLDVDSATSREFHRTALMAAAMTDQAEAARLLMSRGAALDVRDRELGCTAALLAAQQQSRGVLRLLTEAGARLNAFNSAGYSALFWCIENNDEASVALLLEAGADPSRRNPNGLAPLHLCAAFDRVDIAHRLLEAGAEPDPVSCELHGRHTPLTLAVSAGGRPQMLEMLASSGADLEHASEEGTAMALARGRPKLLTCLESLMRSRRASERRRSSTVNAAAVAKQASAARRQTARRAAATTPRRPRSALPSGIYPCAARPRGTCLLAGCARFSHEFDFPAMPGSEERLALLTDTFSDLGLLIRPAVGLAGGDLLARAQRLAAADHSAADLLVCAFVGYGLSGGMVGFDGRPTDIGQLVDCFSPAECPSLAGKPKLFLFLLSAAPRARGPGPTFPEPSQADCLLAYACVADASSCGRLTDFLHRMRRALDTEAEHVDFGRLFLGASERLLAASASTDEKSGFSQPALLTEVRHSLDRQLLFR</sequence>
<dbReference type="SUPFAM" id="SSF52129">
    <property type="entry name" value="Caspase-like"/>
    <property type="match status" value="1"/>
</dbReference>
<dbReference type="PROSITE" id="PS50208">
    <property type="entry name" value="CASPASE_P20"/>
    <property type="match status" value="1"/>
</dbReference>
<dbReference type="InterPro" id="IPR015917">
    <property type="entry name" value="Pept_C14A"/>
</dbReference>
<dbReference type="STRING" id="282301.A0A1I8JJC4"/>
<dbReference type="GO" id="GO:0006508">
    <property type="term" value="P:proteolysis"/>
    <property type="evidence" value="ECO:0007669"/>
    <property type="project" value="InterPro"/>
</dbReference>
<evidence type="ECO:0000256" key="1">
    <source>
        <dbReference type="ARBA" id="ARBA00010134"/>
    </source>
</evidence>
<keyword evidence="3" id="KW-0040">ANK repeat</keyword>
<dbReference type="Gene3D" id="1.25.40.20">
    <property type="entry name" value="Ankyrin repeat-containing domain"/>
    <property type="match status" value="2"/>
</dbReference>
<dbReference type="InterPro" id="IPR001309">
    <property type="entry name" value="Pept_C14_p20"/>
</dbReference>
<evidence type="ECO:0000313" key="4">
    <source>
        <dbReference type="Proteomes" id="UP000095280"/>
    </source>
</evidence>
<evidence type="ECO:0000256" key="2">
    <source>
        <dbReference type="ARBA" id="ARBA00022737"/>
    </source>
</evidence>
<reference evidence="5" key="1">
    <citation type="submission" date="2016-11" db="UniProtKB">
        <authorList>
            <consortium name="WormBaseParasite"/>
        </authorList>
    </citation>
    <scope>IDENTIFICATION</scope>
</reference>
<keyword evidence="2" id="KW-0677">Repeat</keyword>
<dbReference type="SUPFAM" id="SSF48403">
    <property type="entry name" value="Ankyrin repeat"/>
    <property type="match status" value="1"/>
</dbReference>